<dbReference type="AlphaFoldDB" id="A0A0B7B2C1"/>
<proteinExistence type="predicted"/>
<gene>
    <name evidence="1" type="primary">ORF152944</name>
</gene>
<feature type="non-terminal residue" evidence="1">
    <location>
        <position position="52"/>
    </location>
</feature>
<sequence>MSNICVNGHKIKLKYLGALLTNEGNAIKEIKRRLNIAFQKLKELTNLWKGTD</sequence>
<accession>A0A0B7B2C1</accession>
<name>A0A0B7B2C1_9EUPU</name>
<evidence type="ECO:0000313" key="1">
    <source>
        <dbReference type="EMBL" id="CEK86280.1"/>
    </source>
</evidence>
<organism evidence="1">
    <name type="scientific">Arion vulgaris</name>
    <dbReference type="NCBI Taxonomy" id="1028688"/>
    <lineage>
        <taxon>Eukaryota</taxon>
        <taxon>Metazoa</taxon>
        <taxon>Spiralia</taxon>
        <taxon>Lophotrochozoa</taxon>
        <taxon>Mollusca</taxon>
        <taxon>Gastropoda</taxon>
        <taxon>Heterobranchia</taxon>
        <taxon>Euthyneura</taxon>
        <taxon>Panpulmonata</taxon>
        <taxon>Eupulmonata</taxon>
        <taxon>Stylommatophora</taxon>
        <taxon>Helicina</taxon>
        <taxon>Arionoidea</taxon>
        <taxon>Arionidae</taxon>
        <taxon>Arion</taxon>
    </lineage>
</organism>
<reference evidence="1" key="1">
    <citation type="submission" date="2014-12" db="EMBL/GenBank/DDBJ databases">
        <title>Insight into the proteome of Arion vulgaris.</title>
        <authorList>
            <person name="Aradska J."/>
            <person name="Bulat T."/>
            <person name="Smidak R."/>
            <person name="Sarate P."/>
            <person name="Gangsoo J."/>
            <person name="Sialana F."/>
            <person name="Bilban M."/>
            <person name="Lubec G."/>
        </authorList>
    </citation>
    <scope>NUCLEOTIDE SEQUENCE</scope>
    <source>
        <tissue evidence="1">Skin</tissue>
    </source>
</reference>
<dbReference type="EMBL" id="HACG01039415">
    <property type="protein sequence ID" value="CEK86280.1"/>
    <property type="molecule type" value="Transcribed_RNA"/>
</dbReference>
<protein>
    <submittedName>
        <fullName evidence="1">Uncharacterized protein</fullName>
    </submittedName>
</protein>